<protein>
    <recommendedName>
        <fullName evidence="5">Yip1 domain-containing protein</fullName>
    </recommendedName>
</protein>
<sequence>MDVCNRCGEKLDEHEPHTCSKEAALSGTSDQKESAVRQEIASHRETAAAAGAMDASAPYAAPGQVPNQPLDANGSNSYGGASFGAKRESAFDMKRVVQLMKHPTEASALQPASDWLYGVIAVAASAIGFALFAFSIFSGLMSMLNPFGAYLNAGESIGLFIKLVLLYIITLAALFGALWLVSRWKGVQRSDVKTFLVRLAAMQMPYGPAYLVAFLMMLISFTSLSLAIAGIVWFTSVIMTVSETMEQAEVTRDNRFLYVASSIALYFVLLLILTKIFL</sequence>
<evidence type="ECO:0008006" key="5">
    <source>
        <dbReference type="Google" id="ProtNLM"/>
    </source>
</evidence>
<comment type="caution">
    <text evidence="3">The sequence shown here is derived from an EMBL/GenBank/DDBJ whole genome shotgun (WGS) entry which is preliminary data.</text>
</comment>
<feature type="transmembrane region" description="Helical" evidence="2">
    <location>
        <begin position="209"/>
        <end position="236"/>
    </location>
</feature>
<keyword evidence="4" id="KW-1185">Reference proteome</keyword>
<evidence type="ECO:0000313" key="3">
    <source>
        <dbReference type="EMBL" id="MCE5170107.1"/>
    </source>
</evidence>
<dbReference type="EMBL" id="JAJNBZ010000008">
    <property type="protein sequence ID" value="MCE5170107.1"/>
    <property type="molecule type" value="Genomic_DNA"/>
</dbReference>
<dbReference type="RefSeq" id="WP_019423711.1">
    <property type="nucleotide sequence ID" value="NZ_JAJNBZ010000008.1"/>
</dbReference>
<feature type="compositionally biased region" description="Basic and acidic residues" evidence="1">
    <location>
        <begin position="30"/>
        <end position="46"/>
    </location>
</feature>
<evidence type="ECO:0000256" key="1">
    <source>
        <dbReference type="SAM" id="MobiDB-lite"/>
    </source>
</evidence>
<feature type="transmembrane region" description="Helical" evidence="2">
    <location>
        <begin position="157"/>
        <end position="181"/>
    </location>
</feature>
<feature type="compositionally biased region" description="Basic and acidic residues" evidence="1">
    <location>
        <begin position="7"/>
        <end position="20"/>
    </location>
</feature>
<dbReference type="Proteomes" id="UP001199916">
    <property type="component" value="Unassembled WGS sequence"/>
</dbReference>
<feature type="transmembrane region" description="Helical" evidence="2">
    <location>
        <begin position="115"/>
        <end position="137"/>
    </location>
</feature>
<keyword evidence="2" id="KW-1133">Transmembrane helix</keyword>
<accession>A0ABS8YIT4</accession>
<feature type="region of interest" description="Disordered" evidence="1">
    <location>
        <begin position="1"/>
        <end position="47"/>
    </location>
</feature>
<evidence type="ECO:0000313" key="4">
    <source>
        <dbReference type="Proteomes" id="UP001199916"/>
    </source>
</evidence>
<keyword evidence="2" id="KW-0812">Transmembrane</keyword>
<proteinExistence type="predicted"/>
<feature type="transmembrane region" description="Helical" evidence="2">
    <location>
        <begin position="256"/>
        <end position="277"/>
    </location>
</feature>
<organism evidence="3 4">
    <name type="scientific">Paenibacillus profundus</name>
    <dbReference type="NCBI Taxonomy" id="1173085"/>
    <lineage>
        <taxon>Bacteria</taxon>
        <taxon>Bacillati</taxon>
        <taxon>Bacillota</taxon>
        <taxon>Bacilli</taxon>
        <taxon>Bacillales</taxon>
        <taxon>Paenibacillaceae</taxon>
        <taxon>Paenibacillus</taxon>
    </lineage>
</organism>
<name>A0ABS8YIT4_9BACL</name>
<reference evidence="3 4" key="1">
    <citation type="submission" date="2021-11" db="EMBL/GenBank/DDBJ databases">
        <title>Draft genome sequence of Paenibacillus profundus YoMME, a new Gram-positive bacteria with exoelectrogenic properties.</title>
        <authorList>
            <person name="Hubenova Y."/>
            <person name="Hubenova E."/>
            <person name="Manasiev Y."/>
            <person name="Peykov S."/>
            <person name="Mitov M."/>
        </authorList>
    </citation>
    <scope>NUCLEOTIDE SEQUENCE [LARGE SCALE GENOMIC DNA]</scope>
    <source>
        <strain evidence="3 4">YoMME</strain>
    </source>
</reference>
<keyword evidence="2" id="KW-0472">Membrane</keyword>
<gene>
    <name evidence="3" type="ORF">LQV63_12380</name>
</gene>
<evidence type="ECO:0000256" key="2">
    <source>
        <dbReference type="SAM" id="Phobius"/>
    </source>
</evidence>